<evidence type="ECO:0000313" key="3">
    <source>
        <dbReference type="Proteomes" id="UP000530060"/>
    </source>
</evidence>
<dbReference type="EMBL" id="CAIJDP010000089">
    <property type="protein sequence ID" value="CAD0009050.1"/>
    <property type="molecule type" value="Genomic_DNA"/>
</dbReference>
<protein>
    <submittedName>
        <fullName evidence="2">Uncharacterized protein</fullName>
    </submittedName>
</protein>
<keyword evidence="1" id="KW-0472">Membrane</keyword>
<accession>A0A6V6ZBC3</accession>
<dbReference type="AlphaFoldDB" id="A0A6V6ZBC3"/>
<feature type="transmembrane region" description="Helical" evidence="1">
    <location>
        <begin position="6"/>
        <end position="22"/>
    </location>
</feature>
<name>A0A6V6ZBC3_9FLAO</name>
<dbReference type="InterPro" id="IPR048136">
    <property type="entry name" value="STM3941-like"/>
</dbReference>
<dbReference type="Proteomes" id="UP000530060">
    <property type="component" value="Unassembled WGS sequence"/>
</dbReference>
<organism evidence="2 3">
    <name type="scientific">Flavobacterium salmonis</name>
    <dbReference type="NCBI Taxonomy" id="2654844"/>
    <lineage>
        <taxon>Bacteria</taxon>
        <taxon>Pseudomonadati</taxon>
        <taxon>Bacteroidota</taxon>
        <taxon>Flavobacteriia</taxon>
        <taxon>Flavobacteriales</taxon>
        <taxon>Flavobacteriaceae</taxon>
        <taxon>Flavobacterium</taxon>
    </lineage>
</organism>
<dbReference type="NCBIfam" id="NF041635">
    <property type="entry name" value="STM3941_fam"/>
    <property type="match status" value="1"/>
</dbReference>
<comment type="caution">
    <text evidence="2">The sequence shown here is derived from an EMBL/GenBank/DDBJ whole genome shotgun (WGS) entry which is preliminary data.</text>
</comment>
<keyword evidence="3" id="KW-1185">Reference proteome</keyword>
<proteinExistence type="predicted"/>
<evidence type="ECO:0000313" key="2">
    <source>
        <dbReference type="EMBL" id="CAD0009050.1"/>
    </source>
</evidence>
<evidence type="ECO:0000256" key="1">
    <source>
        <dbReference type="SAM" id="Phobius"/>
    </source>
</evidence>
<keyword evidence="1" id="KW-0812">Transmembrane</keyword>
<gene>
    <name evidence="2" type="ORF">FLAT13_04712</name>
</gene>
<keyword evidence="1" id="KW-1133">Transmembrane helix</keyword>
<sequence>MIIFISGISAIVFFGYTTFILLKKMPDNKPGLIINSEGIIDNSSGVSAGIVLWKDIIEISTANVMNQKFLMFIVKNPEEYINRQNGIVKRKAMEINYKTYGSPISISANTLDTNFEELYKLLQRKFKERA</sequence>
<reference evidence="2 3" key="1">
    <citation type="submission" date="2020-06" db="EMBL/GenBank/DDBJ databases">
        <authorList>
            <person name="Criscuolo A."/>
        </authorList>
    </citation>
    <scope>NUCLEOTIDE SEQUENCE [LARGE SCALE GENOMIC DNA]</scope>
    <source>
        <strain evidence="3">CIP 111411</strain>
    </source>
</reference>